<name>A0A6J7WPU2_9CAUD</name>
<organism evidence="3">
    <name type="scientific">uncultured Caudovirales phage</name>
    <dbReference type="NCBI Taxonomy" id="2100421"/>
    <lineage>
        <taxon>Viruses</taxon>
        <taxon>Duplodnaviria</taxon>
        <taxon>Heunggongvirae</taxon>
        <taxon>Uroviricota</taxon>
        <taxon>Caudoviricetes</taxon>
        <taxon>Peduoviridae</taxon>
        <taxon>Maltschvirus</taxon>
        <taxon>Maltschvirus maltsch</taxon>
    </lineage>
</organism>
<protein>
    <submittedName>
        <fullName evidence="3">Hint domain containing protein</fullName>
    </submittedName>
</protein>
<dbReference type="Pfam" id="PF03237">
    <property type="entry name" value="Terminase_6N"/>
    <property type="match status" value="1"/>
</dbReference>
<dbReference type="Pfam" id="PF14623">
    <property type="entry name" value="Vint"/>
    <property type="match status" value="1"/>
</dbReference>
<dbReference type="PROSITE" id="PS50818">
    <property type="entry name" value="INTEIN_C_TER"/>
    <property type="match status" value="1"/>
</dbReference>
<dbReference type="EMBL" id="LR798278">
    <property type="protein sequence ID" value="CAB5219916.1"/>
    <property type="molecule type" value="Genomic_DNA"/>
</dbReference>
<dbReference type="InterPro" id="IPR039510">
    <property type="entry name" value="Vint_dom"/>
</dbReference>
<evidence type="ECO:0000259" key="2">
    <source>
        <dbReference type="SMART" id="SM00306"/>
    </source>
</evidence>
<proteinExistence type="predicted"/>
<dbReference type="Gene3D" id="2.170.16.10">
    <property type="entry name" value="Hedgehog/Intein (Hint) domain"/>
    <property type="match status" value="2"/>
</dbReference>
<evidence type="ECO:0000256" key="1">
    <source>
        <dbReference type="SAM" id="MobiDB-lite"/>
    </source>
</evidence>
<sequence length="779" mass="86922">MGAFDSLIADDSALIEQFSKLKPAEQASIAWQLKWLQQAHKHQIEPPGDWWTIWLMLAGRGAGKTRAAAETLSAWAWEQPESRWLVSAPTSGDIRGTCFEGDSGLISVIPTALIADYNKSLHELKLINGSFIKGIPASEPERFRGGQWHGAWLDELAAWEYLQESWDMIQFAVRLGKRTRIIASTTPKPKPLVMDLIGREGDDVVVTKASTYVNVKNLAPSFQKQILQYEGTNLGRQEIHAEIIDPEEGGIVRREWFRLWPDNKPFPKFEYIIQSYDCATSDKTHNDPSGCITLGVFKPLDGGMCSMVLDCWNEHLQYPDLRPKVIDEYETVYGEGKDRKLVDLILVEDKSAGISLIQDLQRAHLPVHAYNPGRADKVQRLSIVANIIKAGRVWVPESSKRKGFVRDWAEGMVSQICSFPEGTVHDEYVDCFVSGTLIRMADGSQKPIEAMTAGDMVATPFGPKPVVFAWCSGTYPVYEVKVGDRSLIGTPNHPIMLDDEWTAIDKAQEGKHTAYFYQGEQQWPSSQQECVLKALHSMGTSTTDIRIHFKKRTGIIFQDLVGTFIEQYGSSITGLFHRAIRFTTSMAMVAITQLKTLCVFQSANIGSITQMSTGRTSTSSTLHQSGQRLPSGIGQKKASSGTSNMLRSLLQRLINRSEKTDTNRSLTSVAGVGLKDLRTTPERSSVQHDASLPSQACALVKQVRNTHTMQAVFNLEVGEVNCYFANDILVHNCISQGLRYLRDAGWISIDAPPREEIEQEDITDAEIYNKRSRSNPYAS</sequence>
<feature type="region of interest" description="Disordered" evidence="1">
    <location>
        <begin position="611"/>
        <end position="642"/>
    </location>
</feature>
<reference evidence="3" key="1">
    <citation type="submission" date="2020-05" db="EMBL/GenBank/DDBJ databases">
        <authorList>
            <person name="Chiriac C."/>
            <person name="Salcher M."/>
            <person name="Ghai R."/>
            <person name="Kavagutti S V."/>
        </authorList>
    </citation>
    <scope>NUCLEOTIDE SEQUENCE</scope>
</reference>
<dbReference type="Gene3D" id="3.40.50.300">
    <property type="entry name" value="P-loop containing nucleotide triphosphate hydrolases"/>
    <property type="match status" value="1"/>
</dbReference>
<dbReference type="SUPFAM" id="SSF51294">
    <property type="entry name" value="Hedgehog/intein (Hint) domain"/>
    <property type="match status" value="1"/>
</dbReference>
<dbReference type="InterPro" id="IPR030934">
    <property type="entry name" value="Intein_C"/>
</dbReference>
<dbReference type="CDD" id="cd00081">
    <property type="entry name" value="Hint"/>
    <property type="match status" value="1"/>
</dbReference>
<accession>A0A6J7WPU2</accession>
<dbReference type="InterPro" id="IPR003587">
    <property type="entry name" value="Hint_dom_N"/>
</dbReference>
<gene>
    <name evidence="3" type="ORF">UFOVP239_8</name>
</gene>
<dbReference type="InterPro" id="IPR036844">
    <property type="entry name" value="Hint_dom_sf"/>
</dbReference>
<dbReference type="SMART" id="SM00306">
    <property type="entry name" value="HintN"/>
    <property type="match status" value="1"/>
</dbReference>
<feature type="compositionally biased region" description="Polar residues" evidence="1">
    <location>
        <begin position="611"/>
        <end position="628"/>
    </location>
</feature>
<dbReference type="InterPro" id="IPR027417">
    <property type="entry name" value="P-loop_NTPase"/>
</dbReference>
<feature type="domain" description="Hint" evidence="2">
    <location>
        <begin position="429"/>
        <end position="517"/>
    </location>
</feature>
<evidence type="ECO:0000313" key="3">
    <source>
        <dbReference type="EMBL" id="CAB5219916.1"/>
    </source>
</evidence>